<dbReference type="InterPro" id="IPR039421">
    <property type="entry name" value="Type_1_exporter"/>
</dbReference>
<evidence type="ECO:0000259" key="3">
    <source>
        <dbReference type="PROSITE" id="PS50893"/>
    </source>
</evidence>
<proteinExistence type="predicted"/>
<dbReference type="PROSITE" id="PS00211">
    <property type="entry name" value="ABC_TRANSPORTER_1"/>
    <property type="match status" value="1"/>
</dbReference>
<evidence type="ECO:0000313" key="4">
    <source>
        <dbReference type="EMBL" id="QJT10169.1"/>
    </source>
</evidence>
<dbReference type="GO" id="GO:0005524">
    <property type="term" value="F:ATP binding"/>
    <property type="evidence" value="ECO:0007669"/>
    <property type="project" value="UniProtKB-KW"/>
</dbReference>
<evidence type="ECO:0000313" key="5">
    <source>
        <dbReference type="Proteomes" id="UP000503251"/>
    </source>
</evidence>
<dbReference type="InterPro" id="IPR027417">
    <property type="entry name" value="P-loop_NTPase"/>
</dbReference>
<gene>
    <name evidence="4" type="ORF">E8L03_15060</name>
</gene>
<name>A0ABX6NHQ5_9BACT</name>
<evidence type="ECO:0000256" key="2">
    <source>
        <dbReference type="ARBA" id="ARBA00022840"/>
    </source>
</evidence>
<dbReference type="Pfam" id="PF00005">
    <property type="entry name" value="ABC_tran"/>
    <property type="match status" value="1"/>
</dbReference>
<dbReference type="PANTHER" id="PTHR24221:SF654">
    <property type="entry name" value="ATP-BINDING CASSETTE SUB-FAMILY B MEMBER 6"/>
    <property type="match status" value="1"/>
</dbReference>
<dbReference type="Gene3D" id="3.40.50.300">
    <property type="entry name" value="P-loop containing nucleotide triphosphate hydrolases"/>
    <property type="match status" value="1"/>
</dbReference>
<dbReference type="InterPro" id="IPR003593">
    <property type="entry name" value="AAA+_ATPase"/>
</dbReference>
<organism evidence="4 5">
    <name type="scientific">Oceanidesulfovibrio marinus</name>
    <dbReference type="NCBI Taxonomy" id="370038"/>
    <lineage>
        <taxon>Bacteria</taxon>
        <taxon>Pseudomonadati</taxon>
        <taxon>Thermodesulfobacteriota</taxon>
        <taxon>Desulfovibrionia</taxon>
        <taxon>Desulfovibrionales</taxon>
        <taxon>Desulfovibrionaceae</taxon>
        <taxon>Oceanidesulfovibrio</taxon>
    </lineage>
</organism>
<evidence type="ECO:0000256" key="1">
    <source>
        <dbReference type="ARBA" id="ARBA00022741"/>
    </source>
</evidence>
<dbReference type="RefSeq" id="WP_171267781.1">
    <property type="nucleotide sequence ID" value="NZ_CP039543.1"/>
</dbReference>
<dbReference type="EMBL" id="CP039543">
    <property type="protein sequence ID" value="QJT10169.1"/>
    <property type="molecule type" value="Genomic_DNA"/>
</dbReference>
<protein>
    <submittedName>
        <fullName evidence="4">ATP-binding cassette domain-containing protein</fullName>
    </submittedName>
</protein>
<keyword evidence="5" id="KW-1185">Reference proteome</keyword>
<keyword evidence="1" id="KW-0547">Nucleotide-binding</keyword>
<dbReference type="SUPFAM" id="SSF52540">
    <property type="entry name" value="P-loop containing nucleoside triphosphate hydrolases"/>
    <property type="match status" value="1"/>
</dbReference>
<dbReference type="PANTHER" id="PTHR24221">
    <property type="entry name" value="ATP-BINDING CASSETTE SUB-FAMILY B"/>
    <property type="match status" value="1"/>
</dbReference>
<accession>A0ABX6NHQ5</accession>
<dbReference type="Proteomes" id="UP000503251">
    <property type="component" value="Chromosome"/>
</dbReference>
<dbReference type="SMART" id="SM00382">
    <property type="entry name" value="AAA"/>
    <property type="match status" value="1"/>
</dbReference>
<dbReference type="InterPro" id="IPR003439">
    <property type="entry name" value="ABC_transporter-like_ATP-bd"/>
</dbReference>
<feature type="domain" description="ABC transporter" evidence="3">
    <location>
        <begin position="13"/>
        <end position="230"/>
    </location>
</feature>
<sequence length="233" mass="25264">MQENPSQPAPPLLVLEGAHFAYPGGGTVFAGVDFNLRAGEFALVTGPSGGGKSSLLRLLSRLDAPSAGRLLLDGEDAAAIRPEVFRRRVIHMQQTPVLQDDSIRNNLLLPFGFAITKSEGPEPPDDAAMRAALERFLLADLGLDKKATECSVGQRQRLCLIRALFMRPRALLLDEPVSALDAESAGVVMREVERVNREDNVAVVCVTHHGYEPPADAVHWRVAGGEARRVDEE</sequence>
<dbReference type="PROSITE" id="PS50893">
    <property type="entry name" value="ABC_TRANSPORTER_2"/>
    <property type="match status" value="1"/>
</dbReference>
<reference evidence="4 5" key="1">
    <citation type="submission" date="2019-04" db="EMBL/GenBank/DDBJ databases">
        <title>Isolation and culture of sulfate reducing bacteria from the cold seep of the South China Sea.</title>
        <authorList>
            <person name="Sun C."/>
            <person name="Liu R."/>
        </authorList>
    </citation>
    <scope>NUCLEOTIDE SEQUENCE [LARGE SCALE GENOMIC DNA]</scope>
    <source>
        <strain evidence="4 5">CS1</strain>
    </source>
</reference>
<dbReference type="InterPro" id="IPR017871">
    <property type="entry name" value="ABC_transporter-like_CS"/>
</dbReference>
<keyword evidence="2 4" id="KW-0067">ATP-binding</keyword>